<reference evidence="2" key="1">
    <citation type="submission" date="2016-10" db="EMBL/GenBank/DDBJ databases">
        <authorList>
            <person name="Varghese N."/>
            <person name="Submissions S."/>
        </authorList>
    </citation>
    <scope>NUCLEOTIDE SEQUENCE [LARGE SCALE GENOMIC DNA]</scope>
    <source>
        <strain evidence="2">OR362-8,ATCC BAA-1266,JCM 13504</strain>
    </source>
</reference>
<evidence type="ECO:0000313" key="2">
    <source>
        <dbReference type="Proteomes" id="UP000199029"/>
    </source>
</evidence>
<accession>A0A1I6BF29</accession>
<dbReference type="AlphaFoldDB" id="A0A1I6BF29"/>
<keyword evidence="2" id="KW-1185">Reference proteome</keyword>
<dbReference type="STRING" id="1227077.SAMN04515668_4457"/>
<dbReference type="EMBL" id="FOXS01000008">
    <property type="protein sequence ID" value="SFQ79558.1"/>
    <property type="molecule type" value="Genomic_DNA"/>
</dbReference>
<dbReference type="OrthoDB" id="1525097at2"/>
<evidence type="ECO:0000313" key="1">
    <source>
        <dbReference type="EMBL" id="SFQ79558.1"/>
    </source>
</evidence>
<protein>
    <submittedName>
        <fullName evidence="1">Uncharacterized protein</fullName>
    </submittedName>
</protein>
<organism evidence="1 2">
    <name type="scientific">Hymenobacter arizonensis</name>
    <name type="common">Siccationidurans arizonensis</name>
    <dbReference type="NCBI Taxonomy" id="1227077"/>
    <lineage>
        <taxon>Bacteria</taxon>
        <taxon>Pseudomonadati</taxon>
        <taxon>Bacteroidota</taxon>
        <taxon>Cytophagia</taxon>
        <taxon>Cytophagales</taxon>
        <taxon>Hymenobacteraceae</taxon>
        <taxon>Hymenobacter</taxon>
    </lineage>
</organism>
<proteinExistence type="predicted"/>
<dbReference type="Proteomes" id="UP000199029">
    <property type="component" value="Unassembled WGS sequence"/>
</dbReference>
<dbReference type="RefSeq" id="WP_092678423.1">
    <property type="nucleotide sequence ID" value="NZ_FOXS01000008.1"/>
</dbReference>
<name>A0A1I6BF29_HYMAR</name>
<sequence length="506" mass="56810">MLKQRRYNDELVKLQLTIRREMLSQLFHLDGTRLAPILERETVVAKMLSQLVEATKDTTDALFFINYQLVVRALYHLLRGAHQELHADAGAEAQFKAVRANLRRIQFASARYPEPFQVQLLGFIALCTPSGDKVVEVEDVARAFCQLAFPTIYTLETDPLAELKQQWIREEASEAPDLEESPLLLAVELLVEDEPWASPQVLRPAETYTVRGTLKPNRWPIGYNRLILKPLSTTSGALYDLEIQEIRVLPTVAQYEITGHIAFKFPQSSVEDTMVIRLLAYYENAQGARLMPTIVGYDQLVAQVLDPALGYFPTGFRALNQAVFTITQTIRKQLPDLDPQELGNFVRLLSGIANYQGFCLQHGVYKERDSVSEDEFRDDLIQHLVGLPYIGEYVIKEGHLAGGRVEISFHGIIAELKAEKTIADRGKLLKKYGKQAAAYAAANTKRLSIVSVLDLTKKPQAPAPPQNNILLGTPDMHGFAETEPAFPARQVLVVIEGNTRKPSDYS</sequence>
<gene>
    <name evidence="1" type="ORF">SAMN04515668_4457</name>
</gene>